<proteinExistence type="predicted"/>
<dbReference type="Proteomes" id="UP000095658">
    <property type="component" value="Unassembled WGS sequence"/>
</dbReference>
<comment type="caution">
    <text evidence="1">The sequence shown here is derived from an EMBL/GenBank/DDBJ whole genome shotgun (WGS) entry which is preliminary data.</text>
</comment>
<gene>
    <name evidence="1" type="ORF">BA724_02875</name>
</gene>
<evidence type="ECO:0000313" key="1">
    <source>
        <dbReference type="EMBL" id="OES45766.1"/>
    </source>
</evidence>
<organism evidence="1 2">
    <name type="scientific">Domibacillus iocasae</name>
    <dbReference type="NCBI Taxonomy" id="1714016"/>
    <lineage>
        <taxon>Bacteria</taxon>
        <taxon>Bacillati</taxon>
        <taxon>Bacillota</taxon>
        <taxon>Bacilli</taxon>
        <taxon>Bacillales</taxon>
        <taxon>Bacillaceae</taxon>
        <taxon>Domibacillus</taxon>
    </lineage>
</organism>
<protein>
    <submittedName>
        <fullName evidence="1">Uncharacterized protein</fullName>
    </submittedName>
</protein>
<sequence>MEKNKPTAGWIEMGEDSEFFTKEAIQTTNDVLDEYVARLEQMGSKPAEEKVMKAVELVVTRLNKMNDTYDYFIETDEREDLCEFIKEKDEEIKEAFEEACEENWTESDKDTCIKQLMKEKHTYENMIEQISAGVIPKMEVEMELTGGCYLFGCKQHDHSEYEG</sequence>
<dbReference type="STRING" id="1714016.BA724_02875"/>
<name>A0A1E7DRR1_9BACI</name>
<dbReference type="AlphaFoldDB" id="A0A1E7DRR1"/>
<accession>A0A1E7DRR1</accession>
<reference evidence="1 2" key="1">
    <citation type="submission" date="2016-06" db="EMBL/GenBank/DDBJ databases">
        <title>Domibacillus iocasae genome sequencing.</title>
        <authorList>
            <person name="Verma A."/>
            <person name="Pal Y."/>
            <person name="Ojha A.K."/>
            <person name="Krishnamurthi S."/>
        </authorList>
    </citation>
    <scope>NUCLEOTIDE SEQUENCE [LARGE SCALE GENOMIC DNA]</scope>
    <source>
        <strain evidence="1 2">DSM 29979</strain>
    </source>
</reference>
<dbReference type="EMBL" id="MAMP01000012">
    <property type="protein sequence ID" value="OES45766.1"/>
    <property type="molecule type" value="Genomic_DNA"/>
</dbReference>
<evidence type="ECO:0000313" key="2">
    <source>
        <dbReference type="Proteomes" id="UP000095658"/>
    </source>
</evidence>
<keyword evidence="2" id="KW-1185">Reference proteome</keyword>